<dbReference type="Gene3D" id="3.40.190.10">
    <property type="entry name" value="Periplasmic binding protein-like II"/>
    <property type="match status" value="1"/>
</dbReference>
<dbReference type="CDD" id="cd15904">
    <property type="entry name" value="TSPO_MBR"/>
    <property type="match status" value="1"/>
</dbReference>
<evidence type="ECO:0000256" key="5">
    <source>
        <dbReference type="ARBA" id="ARBA00022664"/>
    </source>
</evidence>
<dbReference type="Pfam" id="PF03073">
    <property type="entry name" value="TspO_MBR"/>
    <property type="match status" value="1"/>
</dbReference>
<evidence type="ECO:0000313" key="14">
    <source>
        <dbReference type="EMBL" id="CAD6184304.1"/>
    </source>
</evidence>
<comment type="caution">
    <text evidence="14">The sequence shown here is derived from an EMBL/GenBank/DDBJ whole genome shotgun (WGS) entry which is preliminary data.</text>
</comment>
<dbReference type="CDD" id="cd21182">
    <property type="entry name" value="Tudor_SMN_SPF30-like"/>
    <property type="match status" value="1"/>
</dbReference>
<evidence type="ECO:0000256" key="1">
    <source>
        <dbReference type="ARBA" id="ARBA00004141"/>
    </source>
</evidence>
<evidence type="ECO:0000256" key="11">
    <source>
        <dbReference type="SAM" id="MobiDB-lite"/>
    </source>
</evidence>
<dbReference type="PANTHER" id="PTHR10057:SF0">
    <property type="entry name" value="TRANSLOCATOR PROTEIN"/>
    <property type="match status" value="1"/>
</dbReference>
<comment type="subcellular location">
    <subcellularLocation>
        <location evidence="1">Membrane</location>
        <topology evidence="1">Multi-pass membrane protein</topology>
    </subcellularLocation>
    <subcellularLocation>
        <location evidence="2">Nucleus</location>
        <location evidence="2">Cajal body</location>
    </subcellularLocation>
</comment>
<dbReference type="InterPro" id="IPR004307">
    <property type="entry name" value="TspO_MBR"/>
</dbReference>
<keyword evidence="15" id="KW-1185">Reference proteome</keyword>
<keyword evidence="5" id="KW-0507">mRNA processing</keyword>
<dbReference type="PROSITE" id="PS50304">
    <property type="entry name" value="TUDOR"/>
    <property type="match status" value="1"/>
</dbReference>
<feature type="region of interest" description="Disordered" evidence="11">
    <location>
        <begin position="1"/>
        <end position="26"/>
    </location>
</feature>
<evidence type="ECO:0000256" key="9">
    <source>
        <dbReference type="ARBA" id="ARBA00023187"/>
    </source>
</evidence>
<comment type="similarity">
    <text evidence="4">Belongs to the TspO/BZRP family.</text>
</comment>
<dbReference type="GO" id="GO:0005741">
    <property type="term" value="C:mitochondrial outer membrane"/>
    <property type="evidence" value="ECO:0007669"/>
    <property type="project" value="TreeGrafter"/>
</dbReference>
<keyword evidence="9" id="KW-0508">mRNA splicing</keyword>
<dbReference type="SMART" id="SM00333">
    <property type="entry name" value="TUDOR"/>
    <property type="match status" value="1"/>
</dbReference>
<reference evidence="14" key="1">
    <citation type="submission" date="2020-10" db="EMBL/GenBank/DDBJ databases">
        <authorList>
            <person name="Kikuchi T."/>
        </authorList>
    </citation>
    <scope>NUCLEOTIDE SEQUENCE</scope>
    <source>
        <strain evidence="14">NKZ352</strain>
    </source>
</reference>
<feature type="domain" description="Tudor" evidence="13">
    <location>
        <begin position="274"/>
        <end position="336"/>
    </location>
</feature>
<keyword evidence="10" id="KW-0539">Nucleus</keyword>
<name>A0A8S1GMJ8_9PELO</name>
<keyword evidence="7 12" id="KW-1133">Transmembrane helix</keyword>
<dbReference type="CDD" id="cd22852">
    <property type="entry name" value="SMN_C"/>
    <property type="match status" value="1"/>
</dbReference>
<dbReference type="InterPro" id="IPR047313">
    <property type="entry name" value="SMN_C"/>
</dbReference>
<evidence type="ECO:0000313" key="15">
    <source>
        <dbReference type="Proteomes" id="UP000835052"/>
    </source>
</evidence>
<feature type="transmembrane region" description="Helical" evidence="12">
    <location>
        <begin position="95"/>
        <end position="117"/>
    </location>
</feature>
<dbReference type="Gene3D" id="2.30.30.140">
    <property type="match status" value="1"/>
</dbReference>
<evidence type="ECO:0000256" key="10">
    <source>
        <dbReference type="ARBA" id="ARBA00023242"/>
    </source>
</evidence>
<dbReference type="Pfam" id="PF06003">
    <property type="entry name" value="SMN_Tudor"/>
    <property type="match status" value="1"/>
</dbReference>
<dbReference type="GO" id="GO:0008380">
    <property type="term" value="P:RNA splicing"/>
    <property type="evidence" value="ECO:0007669"/>
    <property type="project" value="UniProtKB-KW"/>
</dbReference>
<evidence type="ECO:0000256" key="12">
    <source>
        <dbReference type="SAM" id="Phobius"/>
    </source>
</evidence>
<sequence length="421" mass="46935">MSSRRTYSIIPNDEKQPPEPRLPDIPTFGEILATKRDIDTRAMPFWTTQDTRNAILSTLIPGAAAATAFAVFARDHSVTTWWSGIRKPNWAPEDVRVYSAVDLLTVSPLGYASYLVYKNGGGFDYNDTRLALGLYGANLALALATIPIVKNKNLGCMWKNTALIHLTAAGAAYAFYKIDKTAGLLLVPYALWTGFYAILAYSIDKENKPIKDLRAVRFEMSVYNKESRIGESEDVWDDTELIRMYEESISSTYKQLKAPAQSRTVTTKDGNVYNWTVGSQCMAPFEEEGETAWFPAVIEELDEKSTQVVVIFEGYGNMETVDIESLWQKTDSAEEVMDTNEKSATPQKIKVNCEAESTPDGPKKPKNVPMIPAIAPPPPLSVFSTALPNEVEALNSMLMSWYMSGYHTGYYQAITDLKRNS</sequence>
<dbReference type="InterPro" id="IPR002999">
    <property type="entry name" value="Tudor"/>
</dbReference>
<dbReference type="GO" id="GO:0006397">
    <property type="term" value="P:mRNA processing"/>
    <property type="evidence" value="ECO:0007669"/>
    <property type="project" value="UniProtKB-KW"/>
</dbReference>
<dbReference type="AlphaFoldDB" id="A0A8S1GMJ8"/>
<dbReference type="GO" id="GO:0003723">
    <property type="term" value="F:RNA binding"/>
    <property type="evidence" value="ECO:0007669"/>
    <property type="project" value="InterPro"/>
</dbReference>
<proteinExistence type="inferred from homology"/>
<keyword evidence="6 12" id="KW-0812">Transmembrane</keyword>
<evidence type="ECO:0000259" key="13">
    <source>
        <dbReference type="PROSITE" id="PS50304"/>
    </source>
</evidence>
<dbReference type="GO" id="GO:0015030">
    <property type="term" value="C:Cajal body"/>
    <property type="evidence" value="ECO:0007669"/>
    <property type="project" value="UniProtKB-SubCell"/>
</dbReference>
<evidence type="ECO:0000256" key="7">
    <source>
        <dbReference type="ARBA" id="ARBA00022989"/>
    </source>
</evidence>
<dbReference type="Pfam" id="PF20636">
    <property type="entry name" value="SMN_G2-BD"/>
    <property type="match status" value="1"/>
</dbReference>
<organism evidence="14 15">
    <name type="scientific">Caenorhabditis auriculariae</name>
    <dbReference type="NCBI Taxonomy" id="2777116"/>
    <lineage>
        <taxon>Eukaryota</taxon>
        <taxon>Metazoa</taxon>
        <taxon>Ecdysozoa</taxon>
        <taxon>Nematoda</taxon>
        <taxon>Chromadorea</taxon>
        <taxon>Rhabditida</taxon>
        <taxon>Rhabditina</taxon>
        <taxon>Rhabditomorpha</taxon>
        <taxon>Rhabditoidea</taxon>
        <taxon>Rhabditidae</taxon>
        <taxon>Peloderinae</taxon>
        <taxon>Caenorhabditis</taxon>
    </lineage>
</organism>
<protein>
    <recommendedName>
        <fullName evidence="13">Tudor domain-containing protein</fullName>
    </recommendedName>
</protein>
<dbReference type="OrthoDB" id="8841220at2759"/>
<dbReference type="Proteomes" id="UP000835052">
    <property type="component" value="Unassembled WGS sequence"/>
</dbReference>
<dbReference type="EMBL" id="CAJGYM010000001">
    <property type="protein sequence ID" value="CAD6184304.1"/>
    <property type="molecule type" value="Genomic_DNA"/>
</dbReference>
<dbReference type="Gene3D" id="1.20.1260.100">
    <property type="entry name" value="TspO/MBR protein"/>
    <property type="match status" value="1"/>
</dbReference>
<evidence type="ECO:0000256" key="4">
    <source>
        <dbReference type="ARBA" id="ARBA00007524"/>
    </source>
</evidence>
<evidence type="ECO:0000256" key="6">
    <source>
        <dbReference type="ARBA" id="ARBA00022692"/>
    </source>
</evidence>
<gene>
    <name evidence="14" type="ORF">CAUJ_LOCUS223</name>
</gene>
<feature type="compositionally biased region" description="Basic and acidic residues" evidence="11">
    <location>
        <begin position="12"/>
        <end position="22"/>
    </location>
</feature>
<dbReference type="PANTHER" id="PTHR10057">
    <property type="entry name" value="PERIPHERAL-TYPE BENZODIAZEPINE RECEPTOR"/>
    <property type="match status" value="1"/>
</dbReference>
<keyword evidence="8 12" id="KW-0472">Membrane</keyword>
<dbReference type="InterPro" id="IPR049481">
    <property type="entry name" value="SMN_G2-BD"/>
</dbReference>
<dbReference type="SUPFAM" id="SSF63748">
    <property type="entry name" value="Tudor/PWWP/MBT"/>
    <property type="match status" value="1"/>
</dbReference>
<dbReference type="InterPro" id="IPR010304">
    <property type="entry name" value="SMN_Tudor"/>
</dbReference>
<accession>A0A8S1GMJ8</accession>
<feature type="transmembrane region" description="Helical" evidence="12">
    <location>
        <begin position="54"/>
        <end position="74"/>
    </location>
</feature>
<dbReference type="GO" id="GO:0033013">
    <property type="term" value="P:tetrapyrrole metabolic process"/>
    <property type="evidence" value="ECO:0007669"/>
    <property type="project" value="UniProtKB-ARBA"/>
</dbReference>
<dbReference type="FunFam" id="1.20.1260.100:FF:000001">
    <property type="entry name" value="translocator protein 2"/>
    <property type="match status" value="1"/>
</dbReference>
<evidence type="ECO:0000256" key="8">
    <source>
        <dbReference type="ARBA" id="ARBA00023136"/>
    </source>
</evidence>
<feature type="transmembrane region" description="Helical" evidence="12">
    <location>
        <begin position="182"/>
        <end position="203"/>
    </location>
</feature>
<dbReference type="Pfam" id="PF20635">
    <property type="entry name" value="SMN_YG-box"/>
    <property type="match status" value="1"/>
</dbReference>
<evidence type="ECO:0000256" key="3">
    <source>
        <dbReference type="ARBA" id="ARBA00005371"/>
    </source>
</evidence>
<feature type="transmembrane region" description="Helical" evidence="12">
    <location>
        <begin position="129"/>
        <end position="149"/>
    </location>
</feature>
<evidence type="ECO:0000256" key="2">
    <source>
        <dbReference type="ARBA" id="ARBA00004408"/>
    </source>
</evidence>
<dbReference type="InterPro" id="IPR038330">
    <property type="entry name" value="TspO/MBR-related_sf"/>
</dbReference>
<comment type="similarity">
    <text evidence="3">Belongs to the SMN family.</text>
</comment>